<proteinExistence type="predicted"/>
<keyword evidence="3 4" id="KW-0067">ATP-binding</keyword>
<evidence type="ECO:0000259" key="5">
    <source>
        <dbReference type="PROSITE" id="PS50011"/>
    </source>
</evidence>
<keyword evidence="2 4" id="KW-0547">Nucleotide-binding</keyword>
<dbReference type="CDD" id="cd14014">
    <property type="entry name" value="STKc_PknB_like"/>
    <property type="match status" value="1"/>
</dbReference>
<dbReference type="InterPro" id="IPR011990">
    <property type="entry name" value="TPR-like_helical_dom_sf"/>
</dbReference>
<evidence type="ECO:0000256" key="2">
    <source>
        <dbReference type="ARBA" id="ARBA00022741"/>
    </source>
</evidence>
<dbReference type="SUPFAM" id="SSF48452">
    <property type="entry name" value="TPR-like"/>
    <property type="match status" value="2"/>
</dbReference>
<evidence type="ECO:0000313" key="6">
    <source>
        <dbReference type="EMBL" id="SHI05785.1"/>
    </source>
</evidence>
<evidence type="ECO:0000256" key="4">
    <source>
        <dbReference type="PROSITE-ProRule" id="PRU10141"/>
    </source>
</evidence>
<dbReference type="GO" id="GO:0016020">
    <property type="term" value="C:membrane"/>
    <property type="evidence" value="ECO:0007669"/>
    <property type="project" value="UniProtKB-SubCell"/>
</dbReference>
<dbReference type="InterPro" id="IPR027417">
    <property type="entry name" value="P-loop_NTPase"/>
</dbReference>
<dbReference type="Gene3D" id="1.10.510.10">
    <property type="entry name" value="Transferase(Phosphotransferase) domain 1"/>
    <property type="match status" value="1"/>
</dbReference>
<dbReference type="Gene3D" id="1.25.40.10">
    <property type="entry name" value="Tetratricopeptide repeat domain"/>
    <property type="match status" value="2"/>
</dbReference>
<protein>
    <submittedName>
        <fullName evidence="6">Serine/threonine-protein kinase PrkC</fullName>
        <ecNumber evidence="6">2.7.11.1</ecNumber>
    </submittedName>
</protein>
<dbReference type="Pfam" id="PF13191">
    <property type="entry name" value="AAA_16"/>
    <property type="match status" value="1"/>
</dbReference>
<dbReference type="STRING" id="1216006.VA7868_01430"/>
<evidence type="ECO:0000256" key="3">
    <source>
        <dbReference type="ARBA" id="ARBA00022840"/>
    </source>
</evidence>
<dbReference type="OrthoDB" id="9801841at2"/>
<dbReference type="InterPro" id="IPR011009">
    <property type="entry name" value="Kinase-like_dom_sf"/>
</dbReference>
<dbReference type="SUPFAM" id="SSF56112">
    <property type="entry name" value="Protein kinase-like (PK-like)"/>
    <property type="match status" value="1"/>
</dbReference>
<dbReference type="PROSITE" id="PS50011">
    <property type="entry name" value="PROTEIN_KINASE_DOM"/>
    <property type="match status" value="1"/>
</dbReference>
<dbReference type="InterPro" id="IPR017441">
    <property type="entry name" value="Protein_kinase_ATP_BS"/>
</dbReference>
<sequence>MEHEISDVVAPDVRFRSSEYQLLEKIGEGGFGQVFKAIHNRTRKNVAIKFLTFNSKEPAEKRQRNIARFHRECDLIRRLNHPNIVSLIDKGQQGSDLLYAVYEFVDGVTLKDYLASHGPIPPTEAAEIMACVLDALAHAHEQGVIHRDIKPANIMLYHVGAKRHVKVLDFGIGTFRLDARQENYQTLTLTQETLGTPTYSAPEQLRGEPALPQTDLYIWGLVFLECLTGVPTIQGRSVAAVFHQQLSTANVPLGPLAGHHSALFFRRILNKKPLERPGNTVEVYQEFCQLHFADLEPGHTVSRPADISQEMTEINPVQRSYSQLTERKQIAVLSIILTHHRIKSPEVSDLSPASLDIPDMMHTDQMHQCIDIAVRYGATHVGTLGDTLLFYFGYPVAGDNDSRLCARAALDLLSNLNAKQAQLSARHGLICEIKSGLHTGMMCSIDGGLPEGHVASHAMHLARSAAPGKIVCSKQIQVLLENQLIFEPLSASPAPETSPLYLLQGEQLSEAFGFLRSTHRHRAFFGRETLLSQLIASVEAVDQPCTTQQRLIHLRGEAGIGKSRLLSELNERRPDQTQLILQCLPEYQNNSLYPVLNLLIFRYQLDSPDGYQRLCRAIETLPFEPDSKRQSLAVLWIWCHPQSHALAAISLTDEKQHRQQLASMPLQQQRACLFLSLGHLLCPSTRRSSSSGQQHCLFICEDLHWADPATIAFIRDFTESAPFIEGHCCWINTSRETIPPVLDGQSTTTLTLDKLSHQECRHFIDYLFDGQPVSDKVIALLIGRSDGNPLFLEELISYIRHRELVRQVNGRIEFVVNDPGIHVPETLRESLQYQLDQLTFAKDTALLGAAIGRSFSKSLLFCASGKEKTQIQADLDELQRAELILIQRNVDDNQYVFQHALIRDAIYESAPRHQAVHRQIARALESMATDATMAPQAALLAHHWALTETPEQAIPYYLQAGEVSSGAFAVDDAIHYFSQALALIQTINKADPQTETAGKSACFSQQPFVSKQPCISKQKCSADTGLADNYIKLGRHEQARQHYRSAIQEAEKYDPLTCAKLCIKYGKSWETLHDHTQALAAHDQAEQQLNRQTQHGREWWQVWLHLQVARLDVYYWRNDVAAMRRLTEVIAPEIEHINDPLSKAFFYDAQLQLQFRQTRYKMTEDDVEIAQKAYQTSLETSHNGQQIHSLFSLGVCCLFSQHYDEADIYLHQALTRANKESDATQKTRCLSYLALLCRINGNCEATRDFATQALTCAEKSDMQDYIALASANLAWVAYKHQAYSQARTLLQTSHHIWQALSGEFPFPLQWVALLVELDLLMISGDPATAPPESRVDEIVAMLTDVSQHDLPDLIIAPLKTALRQTQHSPHNAPFVHQALDGAKKLGYL</sequence>
<dbReference type="SUPFAM" id="SSF55073">
    <property type="entry name" value="Nucleotide cyclase"/>
    <property type="match status" value="1"/>
</dbReference>
<dbReference type="GO" id="GO:0004674">
    <property type="term" value="F:protein serine/threonine kinase activity"/>
    <property type="evidence" value="ECO:0007669"/>
    <property type="project" value="UniProtKB-EC"/>
</dbReference>
<dbReference type="SMART" id="SM00028">
    <property type="entry name" value="TPR"/>
    <property type="match status" value="6"/>
</dbReference>
<dbReference type="InterPro" id="IPR029787">
    <property type="entry name" value="Nucleotide_cyclase"/>
</dbReference>
<organism evidence="6 7">
    <name type="scientific">Vibrio aerogenes CECT 7868</name>
    <dbReference type="NCBI Taxonomy" id="1216006"/>
    <lineage>
        <taxon>Bacteria</taxon>
        <taxon>Pseudomonadati</taxon>
        <taxon>Pseudomonadota</taxon>
        <taxon>Gammaproteobacteria</taxon>
        <taxon>Vibrionales</taxon>
        <taxon>Vibrionaceae</taxon>
        <taxon>Vibrio</taxon>
    </lineage>
</organism>
<comment type="subcellular location">
    <subcellularLocation>
        <location evidence="1">Membrane</location>
        <topology evidence="1">Single-pass membrane protein</topology>
    </subcellularLocation>
</comment>
<dbReference type="Proteomes" id="UP000184608">
    <property type="component" value="Unassembled WGS sequence"/>
</dbReference>
<dbReference type="GO" id="GO:0004016">
    <property type="term" value="F:adenylate cyclase activity"/>
    <property type="evidence" value="ECO:0007669"/>
    <property type="project" value="TreeGrafter"/>
</dbReference>
<dbReference type="PANTHER" id="PTHR16305">
    <property type="entry name" value="TESTICULAR SOLUBLE ADENYLYL CYCLASE"/>
    <property type="match status" value="1"/>
</dbReference>
<evidence type="ECO:0000256" key="1">
    <source>
        <dbReference type="ARBA" id="ARBA00004167"/>
    </source>
</evidence>
<dbReference type="GO" id="GO:0005524">
    <property type="term" value="F:ATP binding"/>
    <property type="evidence" value="ECO:0007669"/>
    <property type="project" value="UniProtKB-UniRule"/>
</dbReference>
<dbReference type="InterPro" id="IPR000719">
    <property type="entry name" value="Prot_kinase_dom"/>
</dbReference>
<gene>
    <name evidence="6" type="primary">prkC</name>
    <name evidence="6" type="ORF">VA7868_01430</name>
</gene>
<dbReference type="SMART" id="SM00220">
    <property type="entry name" value="S_TKc"/>
    <property type="match status" value="1"/>
</dbReference>
<dbReference type="PROSITE" id="PS00107">
    <property type="entry name" value="PROTEIN_KINASE_ATP"/>
    <property type="match status" value="1"/>
</dbReference>
<dbReference type="SUPFAM" id="SSF52540">
    <property type="entry name" value="P-loop containing nucleoside triphosphate hydrolases"/>
    <property type="match status" value="1"/>
</dbReference>
<dbReference type="EC" id="2.7.11.1" evidence="6"/>
<keyword evidence="6" id="KW-0418">Kinase</keyword>
<feature type="binding site" evidence="4">
    <location>
        <position position="49"/>
    </location>
    <ligand>
        <name>ATP</name>
        <dbReference type="ChEBI" id="CHEBI:30616"/>
    </ligand>
</feature>
<dbReference type="GO" id="GO:0005737">
    <property type="term" value="C:cytoplasm"/>
    <property type="evidence" value="ECO:0007669"/>
    <property type="project" value="TreeGrafter"/>
</dbReference>
<dbReference type="EMBL" id="FQXZ01000014">
    <property type="protein sequence ID" value="SHI05785.1"/>
    <property type="molecule type" value="Genomic_DNA"/>
</dbReference>
<name>A0A1M5Y138_9VIBR</name>
<feature type="domain" description="Protein kinase" evidence="5">
    <location>
        <begin position="20"/>
        <end position="288"/>
    </location>
</feature>
<dbReference type="PROSITE" id="PS00108">
    <property type="entry name" value="PROTEIN_KINASE_ST"/>
    <property type="match status" value="1"/>
</dbReference>
<keyword evidence="7" id="KW-1185">Reference proteome</keyword>
<keyword evidence="6" id="KW-0808">Transferase</keyword>
<dbReference type="InterPro" id="IPR008271">
    <property type="entry name" value="Ser/Thr_kinase_AS"/>
</dbReference>
<evidence type="ECO:0000313" key="7">
    <source>
        <dbReference type="Proteomes" id="UP000184608"/>
    </source>
</evidence>
<dbReference type="InterPro" id="IPR041664">
    <property type="entry name" value="AAA_16"/>
</dbReference>
<dbReference type="InterPro" id="IPR019734">
    <property type="entry name" value="TPR_rpt"/>
</dbReference>
<dbReference type="Pfam" id="PF00069">
    <property type="entry name" value="Pkinase"/>
    <property type="match status" value="1"/>
</dbReference>
<reference evidence="6 7" key="1">
    <citation type="submission" date="2016-11" db="EMBL/GenBank/DDBJ databases">
        <authorList>
            <person name="Jaros S."/>
            <person name="Januszkiewicz K."/>
            <person name="Wedrychowicz H."/>
        </authorList>
    </citation>
    <scope>NUCLEOTIDE SEQUENCE [LARGE SCALE GENOMIC DNA]</scope>
    <source>
        <strain evidence="6 7">CECT 7868</strain>
    </source>
</reference>
<dbReference type="Gene3D" id="3.30.70.1230">
    <property type="entry name" value="Nucleotide cyclase"/>
    <property type="match status" value="1"/>
</dbReference>
<dbReference type="RefSeq" id="WP_073603172.1">
    <property type="nucleotide sequence ID" value="NZ_FQXZ01000014.1"/>
</dbReference>
<accession>A0A1M5Y138</accession>
<dbReference type="PANTHER" id="PTHR16305:SF28">
    <property type="entry name" value="GUANYLATE CYCLASE DOMAIN-CONTAINING PROTEIN"/>
    <property type="match status" value="1"/>
</dbReference>